<sequence>MTRIVCIDLHQVGINILWLKLVAIYTVAVLLGDMDDGGENELIWGYNRCLHP</sequence>
<keyword evidence="1" id="KW-0812">Transmembrane</keyword>
<dbReference type="Proteomes" id="UP000325434">
    <property type="component" value="Unassembled WGS sequence"/>
</dbReference>
<reference evidence="2" key="1">
    <citation type="submission" date="2019-04" db="EMBL/GenBank/DDBJ databases">
        <title>Friends and foes A comparative genomics study of 23 Aspergillus species from section Flavi.</title>
        <authorList>
            <consortium name="DOE Joint Genome Institute"/>
            <person name="Kjaerbolling I."/>
            <person name="Vesth T."/>
            <person name="Frisvad J.C."/>
            <person name="Nybo J.L."/>
            <person name="Theobald S."/>
            <person name="Kildgaard S."/>
            <person name="Isbrandt T."/>
            <person name="Kuo A."/>
            <person name="Sato A."/>
            <person name="Lyhne E.K."/>
            <person name="Kogle M.E."/>
            <person name="Wiebenga A."/>
            <person name="Kun R.S."/>
            <person name="Lubbers R.J."/>
            <person name="Makela M.R."/>
            <person name="Barry K."/>
            <person name="Chovatia M."/>
            <person name="Clum A."/>
            <person name="Daum C."/>
            <person name="Haridas S."/>
            <person name="He G."/>
            <person name="LaButti K."/>
            <person name="Lipzen A."/>
            <person name="Mondo S."/>
            <person name="Riley R."/>
            <person name="Salamov A."/>
            <person name="Simmons B.A."/>
            <person name="Magnuson J.K."/>
            <person name="Henrissat B."/>
            <person name="Mortensen U.H."/>
            <person name="Larsen T.O."/>
            <person name="Devries R.P."/>
            <person name="Grigoriev I.V."/>
            <person name="Machida M."/>
            <person name="Baker S.E."/>
            <person name="Andersen M.R."/>
        </authorList>
    </citation>
    <scope>NUCLEOTIDE SEQUENCE [LARGE SCALE GENOMIC DNA]</scope>
    <source>
        <strain evidence="2">CBS 121.62</strain>
    </source>
</reference>
<evidence type="ECO:0000313" key="2">
    <source>
        <dbReference type="EMBL" id="KAB8247839.1"/>
    </source>
</evidence>
<gene>
    <name evidence="2" type="ORF">BDV35DRAFT_349656</name>
</gene>
<feature type="transmembrane region" description="Helical" evidence="1">
    <location>
        <begin position="12"/>
        <end position="32"/>
    </location>
</feature>
<name>A0A5N6H2W1_ASPFL</name>
<accession>A0A5N6H2W1</accession>
<proteinExistence type="predicted"/>
<dbReference type="AlphaFoldDB" id="A0A5N6H2W1"/>
<protein>
    <submittedName>
        <fullName evidence="2">Uncharacterized protein</fullName>
    </submittedName>
</protein>
<keyword evidence="1" id="KW-1133">Transmembrane helix</keyword>
<dbReference type="EMBL" id="ML734585">
    <property type="protein sequence ID" value="KAB8247839.1"/>
    <property type="molecule type" value="Genomic_DNA"/>
</dbReference>
<keyword evidence="1" id="KW-0472">Membrane</keyword>
<evidence type="ECO:0000256" key="1">
    <source>
        <dbReference type="SAM" id="Phobius"/>
    </source>
</evidence>
<organism evidence="2">
    <name type="scientific">Aspergillus flavus</name>
    <dbReference type="NCBI Taxonomy" id="5059"/>
    <lineage>
        <taxon>Eukaryota</taxon>
        <taxon>Fungi</taxon>
        <taxon>Dikarya</taxon>
        <taxon>Ascomycota</taxon>
        <taxon>Pezizomycotina</taxon>
        <taxon>Eurotiomycetes</taxon>
        <taxon>Eurotiomycetidae</taxon>
        <taxon>Eurotiales</taxon>
        <taxon>Aspergillaceae</taxon>
        <taxon>Aspergillus</taxon>
        <taxon>Aspergillus subgen. Circumdati</taxon>
    </lineage>
</organism>